<dbReference type="AlphaFoldDB" id="A0A4P8F9P7"/>
<feature type="binding site" evidence="9">
    <location>
        <position position="117"/>
    </location>
    <ligand>
        <name>Mn(2+)</name>
        <dbReference type="ChEBI" id="CHEBI:29035"/>
    </ligand>
</feature>
<feature type="binding site" evidence="8">
    <location>
        <position position="122"/>
    </location>
    <ligand>
        <name>oxalate</name>
        <dbReference type="ChEBI" id="CHEBI:30623"/>
    </ligand>
</feature>
<evidence type="ECO:0000256" key="10">
    <source>
        <dbReference type="PIRSR" id="PIRSR601929-3"/>
    </source>
</evidence>
<evidence type="ECO:0000259" key="12">
    <source>
        <dbReference type="SMART" id="SM00835"/>
    </source>
</evidence>
<feature type="disulfide bond" evidence="10">
    <location>
        <begin position="38"/>
        <end position="53"/>
    </location>
</feature>
<dbReference type="Pfam" id="PF00190">
    <property type="entry name" value="Cupin_1"/>
    <property type="match status" value="1"/>
</dbReference>
<dbReference type="Gene3D" id="2.60.120.10">
    <property type="entry name" value="Jelly Rolls"/>
    <property type="match status" value="1"/>
</dbReference>
<keyword evidence="6 10" id="KW-1015">Disulfide bond</keyword>
<dbReference type="InterPro" id="IPR001929">
    <property type="entry name" value="Germin"/>
</dbReference>
<evidence type="ECO:0000256" key="1">
    <source>
        <dbReference type="ARBA" id="ARBA00004271"/>
    </source>
</evidence>
<comment type="subcellular location">
    <subcellularLocation>
        <location evidence="1 11">Secreted</location>
        <location evidence="1 11">Extracellular space</location>
        <location evidence="1 11">Apoplast</location>
    </subcellularLocation>
</comment>
<feature type="binding site" evidence="8">
    <location>
        <position position="112"/>
    </location>
    <ligand>
        <name>oxalate</name>
        <dbReference type="ChEBI" id="CHEBI:30623"/>
    </ligand>
</feature>
<dbReference type="SUPFAM" id="SSF51182">
    <property type="entry name" value="RmlC-like cupins"/>
    <property type="match status" value="1"/>
</dbReference>
<dbReference type="GO" id="GO:0048046">
    <property type="term" value="C:apoplast"/>
    <property type="evidence" value="ECO:0007669"/>
    <property type="project" value="UniProtKB-SubCell"/>
</dbReference>
<dbReference type="SMART" id="SM00835">
    <property type="entry name" value="Cupin_1"/>
    <property type="match status" value="1"/>
</dbReference>
<evidence type="ECO:0000256" key="11">
    <source>
        <dbReference type="RuleBase" id="RU366015"/>
    </source>
</evidence>
<comment type="similarity">
    <text evidence="2 11">Belongs to the germin family.</text>
</comment>
<keyword evidence="7 8" id="KW-0464">Manganese</keyword>
<proteinExistence type="evidence at transcript level"/>
<dbReference type="PRINTS" id="PR00325">
    <property type="entry name" value="GERMIN"/>
</dbReference>
<protein>
    <recommendedName>
        <fullName evidence="11">Germin-like protein</fullName>
    </recommendedName>
</protein>
<organism evidence="13">
    <name type="scientific">Tamarix hispida</name>
    <dbReference type="NCBI Taxonomy" id="189793"/>
    <lineage>
        <taxon>Eukaryota</taxon>
        <taxon>Viridiplantae</taxon>
        <taxon>Streptophyta</taxon>
        <taxon>Embryophyta</taxon>
        <taxon>Tracheophyta</taxon>
        <taxon>Spermatophyta</taxon>
        <taxon>Magnoliopsida</taxon>
        <taxon>eudicotyledons</taxon>
        <taxon>Gunneridae</taxon>
        <taxon>Pentapetalae</taxon>
        <taxon>Caryophyllales</taxon>
        <taxon>Tamaricaceae</taxon>
        <taxon>Tamarix</taxon>
    </lineage>
</organism>
<evidence type="ECO:0000256" key="7">
    <source>
        <dbReference type="ARBA" id="ARBA00023211"/>
    </source>
</evidence>
<keyword evidence="5 8" id="KW-0479">Metal-binding</keyword>
<dbReference type="GO" id="GO:0030145">
    <property type="term" value="F:manganese ion binding"/>
    <property type="evidence" value="ECO:0007669"/>
    <property type="project" value="UniProtKB-UniRule"/>
</dbReference>
<feature type="domain" description="Cupin type-1" evidence="12">
    <location>
        <begin position="67"/>
        <end position="215"/>
    </location>
</feature>
<feature type="binding site" evidence="8">
    <location>
        <position position="117"/>
    </location>
    <ligand>
        <name>oxalate</name>
        <dbReference type="ChEBI" id="CHEBI:30623"/>
    </ligand>
</feature>
<dbReference type="CDD" id="cd02241">
    <property type="entry name" value="cupin_OxOx"/>
    <property type="match status" value="1"/>
</dbReference>
<feature type="chain" id="PRO_5020938794" description="Germin-like protein" evidence="11">
    <location>
        <begin position="29"/>
        <end position="224"/>
    </location>
</feature>
<evidence type="ECO:0000256" key="6">
    <source>
        <dbReference type="ARBA" id="ARBA00023157"/>
    </source>
</evidence>
<evidence type="ECO:0000313" key="13">
    <source>
        <dbReference type="EMBL" id="QCO76338.1"/>
    </source>
</evidence>
<dbReference type="PANTHER" id="PTHR31238">
    <property type="entry name" value="GERMIN-LIKE PROTEIN SUBFAMILY 3 MEMBER 3"/>
    <property type="match status" value="1"/>
</dbReference>
<sequence length="224" mass="23819">MASPTTTYTLALLLCLATLWVMPLPSHCADPDPLQDFCVADMKATPPVSGFPCKPADMVAAADFISDALLRPGNTDNVFKSAVTQGNAVTFPGLNTLGIALNRVDFAVAGLNPPHSHPRATEAGFVLEGKFLIGFVTSNNTLFSNVVHPGQMFVFPRGLVHFQRNIGKGKGLILTAFNSQNAGVDIIPTTLFASNPPIPDFVLSQTFQINDKLVEEIRGGLANA</sequence>
<feature type="binding site" evidence="9">
    <location>
        <position position="122"/>
    </location>
    <ligand>
        <name>Mn(2+)</name>
        <dbReference type="ChEBI" id="CHEBI:29035"/>
    </ligand>
</feature>
<evidence type="ECO:0000256" key="5">
    <source>
        <dbReference type="ARBA" id="ARBA00022723"/>
    </source>
</evidence>
<dbReference type="EMBL" id="MK209697">
    <property type="protein sequence ID" value="QCO76338.1"/>
    <property type="molecule type" value="mRNA"/>
</dbReference>
<dbReference type="InterPro" id="IPR014710">
    <property type="entry name" value="RmlC-like_jellyroll"/>
</dbReference>
<keyword evidence="3 11" id="KW-0052">Apoplast</keyword>
<accession>A0A4P8F9P7</accession>
<name>A0A4P8F9P7_9CARY</name>
<reference evidence="13" key="1">
    <citation type="submission" date="2018-11" db="EMBL/GenBank/DDBJ databases">
        <authorList>
            <person name="Wang Z."/>
            <person name="Wang Y."/>
        </authorList>
    </citation>
    <scope>NUCLEOTIDE SEQUENCE</scope>
</reference>
<evidence type="ECO:0000256" key="2">
    <source>
        <dbReference type="ARBA" id="ARBA00007456"/>
    </source>
</evidence>
<evidence type="ECO:0000256" key="4">
    <source>
        <dbReference type="ARBA" id="ARBA00022525"/>
    </source>
</evidence>
<evidence type="ECO:0000256" key="8">
    <source>
        <dbReference type="PIRSR" id="PIRSR601929-1"/>
    </source>
</evidence>
<evidence type="ECO:0000256" key="9">
    <source>
        <dbReference type="PIRSR" id="PIRSR601929-2"/>
    </source>
</evidence>
<keyword evidence="11" id="KW-0732">Signal</keyword>
<dbReference type="InterPro" id="IPR006045">
    <property type="entry name" value="Cupin_1"/>
</dbReference>
<evidence type="ECO:0000256" key="3">
    <source>
        <dbReference type="ARBA" id="ARBA00022523"/>
    </source>
</evidence>
<feature type="signal peptide" evidence="11">
    <location>
        <begin position="1"/>
        <end position="28"/>
    </location>
</feature>
<dbReference type="InterPro" id="IPR011051">
    <property type="entry name" value="RmlC_Cupin_sf"/>
</dbReference>
<dbReference type="FunFam" id="2.60.120.10:FF:000005">
    <property type="entry name" value="Germin-like protein subfamily 1 member 8"/>
    <property type="match status" value="1"/>
</dbReference>
<keyword evidence="4 11" id="KW-0964">Secreted</keyword>
<feature type="binding site" evidence="9">
    <location>
        <position position="115"/>
    </location>
    <ligand>
        <name>Mn(2+)</name>
        <dbReference type="ChEBI" id="CHEBI:29035"/>
    </ligand>
</feature>
<feature type="binding site" evidence="9">
    <location>
        <position position="161"/>
    </location>
    <ligand>
        <name>Mn(2+)</name>
        <dbReference type="ChEBI" id="CHEBI:29035"/>
    </ligand>
</feature>
<feature type="binding site" evidence="8">
    <location>
        <position position="102"/>
    </location>
    <ligand>
        <name>oxalate</name>
        <dbReference type="ChEBI" id="CHEBI:30623"/>
    </ligand>
</feature>